<evidence type="ECO:0000313" key="10">
    <source>
        <dbReference type="Proteomes" id="UP000262142"/>
    </source>
</evidence>
<feature type="transmembrane region" description="Helical" evidence="7">
    <location>
        <begin position="77"/>
        <end position="100"/>
    </location>
</feature>
<accession>A0A383TTG1</accession>
<feature type="transmembrane region" description="Helical" evidence="7">
    <location>
        <begin position="6"/>
        <end position="27"/>
    </location>
</feature>
<evidence type="ECO:0000256" key="4">
    <source>
        <dbReference type="ARBA" id="ARBA00022801"/>
    </source>
</evidence>
<evidence type="ECO:0000256" key="7">
    <source>
        <dbReference type="SAM" id="Phobius"/>
    </source>
</evidence>
<evidence type="ECO:0000256" key="2">
    <source>
        <dbReference type="ARBA" id="ARBA00009045"/>
    </source>
</evidence>
<dbReference type="Pfam" id="PF01694">
    <property type="entry name" value="Rhomboid"/>
    <property type="match status" value="1"/>
</dbReference>
<proteinExistence type="inferred from homology"/>
<dbReference type="GO" id="GO:0004252">
    <property type="term" value="F:serine-type endopeptidase activity"/>
    <property type="evidence" value="ECO:0007669"/>
    <property type="project" value="InterPro"/>
</dbReference>
<dbReference type="InterPro" id="IPR050925">
    <property type="entry name" value="Rhomboid_protease_S54"/>
</dbReference>
<evidence type="ECO:0000256" key="3">
    <source>
        <dbReference type="ARBA" id="ARBA00022692"/>
    </source>
</evidence>
<dbReference type="PANTHER" id="PTHR43731:SF14">
    <property type="entry name" value="PRESENILIN-ASSOCIATED RHOMBOID-LIKE PROTEIN, MITOCHONDRIAL"/>
    <property type="match status" value="1"/>
</dbReference>
<evidence type="ECO:0000256" key="5">
    <source>
        <dbReference type="ARBA" id="ARBA00022989"/>
    </source>
</evidence>
<gene>
    <name evidence="9" type="ORF">SAMEA104719789_00053</name>
</gene>
<name>A0A383TTG1_9FLAO</name>
<dbReference type="AlphaFoldDB" id="A0A383TTG1"/>
<feature type="domain" description="Peptidase S54 rhomboid" evidence="8">
    <location>
        <begin position="43"/>
        <end position="188"/>
    </location>
</feature>
<feature type="transmembrane region" description="Helical" evidence="7">
    <location>
        <begin position="194"/>
        <end position="213"/>
    </location>
</feature>
<reference evidence="9 10" key="1">
    <citation type="submission" date="2018-09" db="EMBL/GenBank/DDBJ databases">
        <authorList>
            <consortium name="Pathogen Informatics"/>
        </authorList>
    </citation>
    <scope>NUCLEOTIDE SEQUENCE [LARGE SCALE GENOMIC DNA]</scope>
    <source>
        <strain evidence="9 10">OH-22767</strain>
    </source>
</reference>
<dbReference type="Gene3D" id="1.20.1540.10">
    <property type="entry name" value="Rhomboid-like"/>
    <property type="match status" value="1"/>
</dbReference>
<comment type="subcellular location">
    <subcellularLocation>
        <location evidence="1">Membrane</location>
        <topology evidence="1">Multi-pass membrane protein</topology>
    </subcellularLocation>
</comment>
<organism evidence="9 10">
    <name type="scientific">Candidatus Ornithobacterium hominis</name>
    <dbReference type="NCBI Taxonomy" id="2497989"/>
    <lineage>
        <taxon>Bacteria</taxon>
        <taxon>Pseudomonadati</taxon>
        <taxon>Bacteroidota</taxon>
        <taxon>Flavobacteriia</taxon>
        <taxon>Flavobacteriales</taxon>
        <taxon>Weeksellaceae</taxon>
        <taxon>Ornithobacterium</taxon>
    </lineage>
</organism>
<evidence type="ECO:0000259" key="8">
    <source>
        <dbReference type="Pfam" id="PF01694"/>
    </source>
</evidence>
<keyword evidence="10" id="KW-1185">Reference proteome</keyword>
<feature type="transmembrane region" description="Helical" evidence="7">
    <location>
        <begin position="107"/>
        <end position="127"/>
    </location>
</feature>
<keyword evidence="5 7" id="KW-1133">Transmembrane helix</keyword>
<feature type="transmembrane region" description="Helical" evidence="7">
    <location>
        <begin position="133"/>
        <end position="155"/>
    </location>
</feature>
<feature type="transmembrane region" description="Helical" evidence="7">
    <location>
        <begin position="167"/>
        <end position="188"/>
    </location>
</feature>
<comment type="similarity">
    <text evidence="2">Belongs to the peptidase S54 family.</text>
</comment>
<evidence type="ECO:0000313" key="9">
    <source>
        <dbReference type="EMBL" id="SZD70962.1"/>
    </source>
</evidence>
<feature type="transmembrane region" description="Helical" evidence="7">
    <location>
        <begin position="48"/>
        <end position="71"/>
    </location>
</feature>
<dbReference type="InterPro" id="IPR035952">
    <property type="entry name" value="Rhomboid-like_sf"/>
</dbReference>
<dbReference type="SUPFAM" id="SSF144091">
    <property type="entry name" value="Rhomboid-like"/>
    <property type="match status" value="1"/>
</dbReference>
<keyword evidence="3 7" id="KW-0812">Transmembrane</keyword>
<dbReference type="EMBL" id="UNSC01000001">
    <property type="protein sequence ID" value="SZD70962.1"/>
    <property type="molecule type" value="Genomic_DNA"/>
</dbReference>
<dbReference type="InterPro" id="IPR022764">
    <property type="entry name" value="Peptidase_S54_rhomboid_dom"/>
</dbReference>
<sequence>MNSIIILYILIGITVLVSWQGWGNYQLFNRLKFDMNAILNGKQYDRMFTSAFLHADTMHLFFNMFALYVFAPVVLSIFSDVVFILIYITAVFFGSLFTILFHKNQGWYTAVGASGGVSGIVFSAIIINPEMPLRLIFLPFFNFPGWVFGLVYLGYSMFGMKHLKDNIGHAAHLGGSVAGVLFTIFLFPQLINQQAIYIIGMLIPIAIIGILTYKKNQ</sequence>
<dbReference type="GO" id="GO:0016020">
    <property type="term" value="C:membrane"/>
    <property type="evidence" value="ECO:0007669"/>
    <property type="project" value="UniProtKB-SubCell"/>
</dbReference>
<dbReference type="PANTHER" id="PTHR43731">
    <property type="entry name" value="RHOMBOID PROTEASE"/>
    <property type="match status" value="1"/>
</dbReference>
<keyword evidence="4" id="KW-0378">Hydrolase</keyword>
<dbReference type="Proteomes" id="UP000262142">
    <property type="component" value="Unassembled WGS sequence"/>
</dbReference>
<evidence type="ECO:0000256" key="1">
    <source>
        <dbReference type="ARBA" id="ARBA00004141"/>
    </source>
</evidence>
<keyword evidence="6 7" id="KW-0472">Membrane</keyword>
<evidence type="ECO:0000256" key="6">
    <source>
        <dbReference type="ARBA" id="ARBA00023136"/>
    </source>
</evidence>
<protein>
    <submittedName>
        <fullName evidence="9">Rhombosortase</fullName>
    </submittedName>
</protein>